<accession>A0A1I2N1K7</accession>
<name>A0A1I2N1K7_9BACL</name>
<evidence type="ECO:0000259" key="1">
    <source>
        <dbReference type="Pfam" id="PF26348"/>
    </source>
</evidence>
<dbReference type="Proteomes" id="UP000198661">
    <property type="component" value="Unassembled WGS sequence"/>
</dbReference>
<dbReference type="Pfam" id="PF26348">
    <property type="entry name" value="SRA_ScoMcrA"/>
    <property type="match status" value="1"/>
</dbReference>
<gene>
    <name evidence="2" type="ORF">SAMN04488025_11068</name>
</gene>
<reference evidence="2 3" key="1">
    <citation type="submission" date="2016-10" db="EMBL/GenBank/DDBJ databases">
        <authorList>
            <person name="de Groot N.N."/>
        </authorList>
    </citation>
    <scope>NUCLEOTIDE SEQUENCE [LARGE SCALE GENOMIC DNA]</scope>
    <source>
        <strain evidence="2 3">DSM 44945</strain>
    </source>
</reference>
<feature type="domain" description="ScoMcrA-like SRA" evidence="1">
    <location>
        <begin position="2"/>
        <end position="64"/>
    </location>
</feature>
<evidence type="ECO:0000313" key="3">
    <source>
        <dbReference type="Proteomes" id="UP000198661"/>
    </source>
</evidence>
<protein>
    <submittedName>
        <fullName evidence="2">5-methylcytosine-specific restriction enzyme A</fullName>
    </submittedName>
</protein>
<dbReference type="EMBL" id="FOOK01000010">
    <property type="protein sequence ID" value="SFF96749.1"/>
    <property type="molecule type" value="Genomic_DNA"/>
</dbReference>
<dbReference type="InterPro" id="IPR058712">
    <property type="entry name" value="SRA_ScoMcrA"/>
</dbReference>
<dbReference type="STRING" id="201973.SAMN04488025_11068"/>
<keyword evidence="3" id="KW-1185">Reference proteome</keyword>
<organism evidence="2 3">
    <name type="scientific">Planifilum fulgidum</name>
    <dbReference type="NCBI Taxonomy" id="201973"/>
    <lineage>
        <taxon>Bacteria</taxon>
        <taxon>Bacillati</taxon>
        <taxon>Bacillota</taxon>
        <taxon>Bacilli</taxon>
        <taxon>Bacillales</taxon>
        <taxon>Thermoactinomycetaceae</taxon>
        <taxon>Planifilum</taxon>
    </lineage>
</organism>
<proteinExistence type="predicted"/>
<evidence type="ECO:0000313" key="2">
    <source>
        <dbReference type="EMBL" id="SFF96749.1"/>
    </source>
</evidence>
<sequence length="66" mass="7860">MQFVRGNKAIRDHQKDGKSLYLFEYVDRGYVRFIGEMVCWKIHEKSGLDIKGRLRKMIVFELKPAN</sequence>
<dbReference type="AlphaFoldDB" id="A0A1I2N1K7"/>